<evidence type="ECO:0000256" key="4">
    <source>
        <dbReference type="ARBA" id="ARBA00022989"/>
    </source>
</evidence>
<comment type="caution">
    <text evidence="8">The sequence shown here is derived from an EMBL/GenBank/DDBJ whole genome shotgun (WGS) entry which is preliminary data.</text>
</comment>
<evidence type="ECO:0000259" key="7">
    <source>
        <dbReference type="PROSITE" id="PS50850"/>
    </source>
</evidence>
<dbReference type="Pfam" id="PF07690">
    <property type="entry name" value="MFS_1"/>
    <property type="match status" value="1"/>
</dbReference>
<dbReference type="InterPro" id="IPR052714">
    <property type="entry name" value="MFS_Exporter"/>
</dbReference>
<dbReference type="CDD" id="cd17489">
    <property type="entry name" value="MFS_YfcJ_like"/>
    <property type="match status" value="1"/>
</dbReference>
<evidence type="ECO:0000256" key="3">
    <source>
        <dbReference type="ARBA" id="ARBA00022692"/>
    </source>
</evidence>
<accession>A0ABW5WWS0</accession>
<keyword evidence="5 6" id="KW-0472">Membrane</keyword>
<feature type="transmembrane region" description="Helical" evidence="6">
    <location>
        <begin position="162"/>
        <end position="183"/>
    </location>
</feature>
<feature type="transmembrane region" description="Helical" evidence="6">
    <location>
        <begin position="135"/>
        <end position="156"/>
    </location>
</feature>
<dbReference type="RefSeq" id="WP_377774121.1">
    <property type="nucleotide sequence ID" value="NZ_JBHUOQ010000004.1"/>
</dbReference>
<proteinExistence type="predicted"/>
<feature type="transmembrane region" description="Helical" evidence="6">
    <location>
        <begin position="210"/>
        <end position="231"/>
    </location>
</feature>
<evidence type="ECO:0000313" key="8">
    <source>
        <dbReference type="EMBL" id="MFD2830767.1"/>
    </source>
</evidence>
<dbReference type="PROSITE" id="PS50850">
    <property type="entry name" value="MFS"/>
    <property type="match status" value="1"/>
</dbReference>
<dbReference type="PANTHER" id="PTHR23531:SF1">
    <property type="entry name" value="QUINOLENE RESISTANCE PROTEIN NORA"/>
    <property type="match status" value="1"/>
</dbReference>
<feature type="transmembrane region" description="Helical" evidence="6">
    <location>
        <begin position="336"/>
        <end position="357"/>
    </location>
</feature>
<keyword evidence="2" id="KW-0813">Transport</keyword>
<dbReference type="Proteomes" id="UP001597519">
    <property type="component" value="Unassembled WGS sequence"/>
</dbReference>
<feature type="transmembrane region" description="Helical" evidence="6">
    <location>
        <begin position="298"/>
        <end position="324"/>
    </location>
</feature>
<feature type="transmembrane region" description="Helical" evidence="6">
    <location>
        <begin position="76"/>
        <end position="99"/>
    </location>
</feature>
<evidence type="ECO:0000256" key="2">
    <source>
        <dbReference type="ARBA" id="ARBA00022448"/>
    </source>
</evidence>
<dbReference type="Gene3D" id="1.20.1250.20">
    <property type="entry name" value="MFS general substrate transporter like domains"/>
    <property type="match status" value="1"/>
</dbReference>
<protein>
    <submittedName>
        <fullName evidence="8">MFS transporter</fullName>
    </submittedName>
</protein>
<evidence type="ECO:0000256" key="6">
    <source>
        <dbReference type="SAM" id="Phobius"/>
    </source>
</evidence>
<gene>
    <name evidence="8" type="ORF">ACFSX4_09880</name>
</gene>
<dbReference type="InterPro" id="IPR011701">
    <property type="entry name" value="MFS"/>
</dbReference>
<dbReference type="PANTHER" id="PTHR23531">
    <property type="entry name" value="QUINOLENE RESISTANCE PROTEIN NORA"/>
    <property type="match status" value="1"/>
</dbReference>
<name>A0ABW5WWS0_9STAP</name>
<dbReference type="SUPFAM" id="SSF103473">
    <property type="entry name" value="MFS general substrate transporter"/>
    <property type="match status" value="1"/>
</dbReference>
<evidence type="ECO:0000256" key="1">
    <source>
        <dbReference type="ARBA" id="ARBA00004651"/>
    </source>
</evidence>
<keyword evidence="9" id="KW-1185">Reference proteome</keyword>
<dbReference type="InterPro" id="IPR036259">
    <property type="entry name" value="MFS_trans_sf"/>
</dbReference>
<organism evidence="8 9">
    <name type="scientific">Corticicoccus populi</name>
    <dbReference type="NCBI Taxonomy" id="1812821"/>
    <lineage>
        <taxon>Bacteria</taxon>
        <taxon>Bacillati</taxon>
        <taxon>Bacillota</taxon>
        <taxon>Bacilli</taxon>
        <taxon>Bacillales</taxon>
        <taxon>Staphylococcaceae</taxon>
        <taxon>Corticicoccus</taxon>
    </lineage>
</organism>
<evidence type="ECO:0000313" key="9">
    <source>
        <dbReference type="Proteomes" id="UP001597519"/>
    </source>
</evidence>
<feature type="transmembrane region" description="Helical" evidence="6">
    <location>
        <begin position="274"/>
        <end position="292"/>
    </location>
</feature>
<feature type="transmembrane region" description="Helical" evidence="6">
    <location>
        <begin position="46"/>
        <end position="64"/>
    </location>
</feature>
<dbReference type="EMBL" id="JBHUOQ010000004">
    <property type="protein sequence ID" value="MFD2830767.1"/>
    <property type="molecule type" value="Genomic_DNA"/>
</dbReference>
<feature type="domain" description="Major facilitator superfamily (MFS) profile" evidence="7">
    <location>
        <begin position="10"/>
        <end position="386"/>
    </location>
</feature>
<evidence type="ECO:0000256" key="5">
    <source>
        <dbReference type="ARBA" id="ARBA00023136"/>
    </source>
</evidence>
<comment type="subcellular location">
    <subcellularLocation>
        <location evidence="1">Cell membrane</location>
        <topology evidence="1">Multi-pass membrane protein</topology>
    </subcellularLocation>
</comment>
<feature type="transmembrane region" description="Helical" evidence="6">
    <location>
        <begin position="237"/>
        <end position="262"/>
    </location>
</feature>
<keyword evidence="4 6" id="KW-1133">Transmembrane helix</keyword>
<reference evidence="9" key="1">
    <citation type="journal article" date="2019" name="Int. J. Syst. Evol. Microbiol.">
        <title>The Global Catalogue of Microorganisms (GCM) 10K type strain sequencing project: providing services to taxonomists for standard genome sequencing and annotation.</title>
        <authorList>
            <consortium name="The Broad Institute Genomics Platform"/>
            <consortium name="The Broad Institute Genome Sequencing Center for Infectious Disease"/>
            <person name="Wu L."/>
            <person name="Ma J."/>
        </authorList>
    </citation>
    <scope>NUCLEOTIDE SEQUENCE [LARGE SCALE GENOMIC DNA]</scope>
    <source>
        <strain evidence="9">KCTC 33575</strain>
    </source>
</reference>
<dbReference type="InterPro" id="IPR020846">
    <property type="entry name" value="MFS_dom"/>
</dbReference>
<feature type="transmembrane region" description="Helical" evidence="6">
    <location>
        <begin position="363"/>
        <end position="381"/>
    </location>
</feature>
<feature type="transmembrane region" description="Helical" evidence="6">
    <location>
        <begin position="12"/>
        <end position="34"/>
    </location>
</feature>
<keyword evidence="3 6" id="KW-0812">Transmembrane</keyword>
<sequence>MTEKIWTKDFLLITFVNFLMYIIHYSLIVTMTIFTIEKYHASEGMGGLAAGIFIIGMLFGRLYAGKYIDQVQPKNILLIGLFASVITIALYFTIHSLVILMLVRFLHGIAFGISSTSTGAIASKIVPESRKGTGIGYYALSTTVASAIGPFIGILINGELGYQVNFVFCLSVIIFSLLMSVFVNKVPVTPVSAAENESVKGISKYLQKEALPISIVAVFVGVAYAGVLSFLTAYTETIGLVTVASFFFIVYAVSTLVTRPFTGKIFDYYGENKVMYPAFISFIIGLSILGLSTTGFTLLLSAVFIGIGYGTLIPSSQAIAVKAAPKEKIGLATSTFYMLADLGAGFSPFILGLLIPVLGYRHLYLALSVLVLLLIGLYYILHGRTAAAERKTV</sequence>